<dbReference type="InterPro" id="IPR052733">
    <property type="entry name" value="Chloroplast_QOR"/>
</dbReference>
<dbReference type="GO" id="GO:0016491">
    <property type="term" value="F:oxidoreductase activity"/>
    <property type="evidence" value="ECO:0007669"/>
    <property type="project" value="InterPro"/>
</dbReference>
<dbReference type="EMBL" id="LAZR01032280">
    <property type="protein sequence ID" value="KKL51351.1"/>
    <property type="molecule type" value="Genomic_DNA"/>
</dbReference>
<dbReference type="Pfam" id="PF13602">
    <property type="entry name" value="ADH_zinc_N_2"/>
    <property type="match status" value="1"/>
</dbReference>
<dbReference type="SUPFAM" id="SSF51735">
    <property type="entry name" value="NAD(P)-binding Rossmann-fold domains"/>
    <property type="match status" value="1"/>
</dbReference>
<dbReference type="InterPro" id="IPR011032">
    <property type="entry name" value="GroES-like_sf"/>
</dbReference>
<dbReference type="Pfam" id="PF08240">
    <property type="entry name" value="ADH_N"/>
    <property type="match status" value="1"/>
</dbReference>
<reference evidence="2" key="1">
    <citation type="journal article" date="2015" name="Nature">
        <title>Complex archaea that bridge the gap between prokaryotes and eukaryotes.</title>
        <authorList>
            <person name="Spang A."/>
            <person name="Saw J.H."/>
            <person name="Jorgensen S.L."/>
            <person name="Zaremba-Niedzwiedzka K."/>
            <person name="Martijn J."/>
            <person name="Lind A.E."/>
            <person name="van Eijk R."/>
            <person name="Schleper C."/>
            <person name="Guy L."/>
            <person name="Ettema T.J."/>
        </authorList>
    </citation>
    <scope>NUCLEOTIDE SEQUENCE</scope>
</reference>
<organism evidence="2">
    <name type="scientific">marine sediment metagenome</name>
    <dbReference type="NCBI Taxonomy" id="412755"/>
    <lineage>
        <taxon>unclassified sequences</taxon>
        <taxon>metagenomes</taxon>
        <taxon>ecological metagenomes</taxon>
    </lineage>
</organism>
<dbReference type="Gene3D" id="3.90.180.10">
    <property type="entry name" value="Medium-chain alcohol dehydrogenases, catalytic domain"/>
    <property type="match status" value="1"/>
</dbReference>
<proteinExistence type="predicted"/>
<evidence type="ECO:0000313" key="2">
    <source>
        <dbReference type="EMBL" id="KKL51351.1"/>
    </source>
</evidence>
<name>A0A0F9DCC6_9ZZZZ</name>
<dbReference type="SMART" id="SM00829">
    <property type="entry name" value="PKS_ER"/>
    <property type="match status" value="1"/>
</dbReference>
<gene>
    <name evidence="2" type="ORF">LCGC14_2296360</name>
</gene>
<dbReference type="InterPro" id="IPR036291">
    <property type="entry name" value="NAD(P)-bd_dom_sf"/>
</dbReference>
<dbReference type="PANTHER" id="PTHR44013:SF1">
    <property type="entry name" value="ZINC-TYPE ALCOHOL DEHYDROGENASE-LIKE PROTEIN C16A3.02C"/>
    <property type="match status" value="1"/>
</dbReference>
<dbReference type="Gene3D" id="3.40.50.720">
    <property type="entry name" value="NAD(P)-binding Rossmann-like Domain"/>
    <property type="match status" value="1"/>
</dbReference>
<dbReference type="InterPro" id="IPR013154">
    <property type="entry name" value="ADH-like_N"/>
</dbReference>
<dbReference type="InterPro" id="IPR020843">
    <property type="entry name" value="ER"/>
</dbReference>
<protein>
    <recommendedName>
        <fullName evidence="1">Enoyl reductase (ER) domain-containing protein</fullName>
    </recommendedName>
</protein>
<evidence type="ECO:0000259" key="1">
    <source>
        <dbReference type="SMART" id="SM00829"/>
    </source>
</evidence>
<comment type="caution">
    <text evidence="2">The sequence shown here is derived from an EMBL/GenBank/DDBJ whole genome shotgun (WGS) entry which is preliminary data.</text>
</comment>
<sequence>MKAIVWTKYGPPDVLQLKEVEKPIPQDNEVLIRIYATTVIAGDCELRSLKFSLLMRALMRLGFGLRKPKRVTILGADLAGEVESVGKDVKLFKKGDQVFGNTGPKLGAYAEYICLPEEGMLAIKPANMTYEEAAAVPVGGLNALHFLRKGNIQSGQKVLINGAGGTIGTFAVQLAKYFGAEVTGVDSTEKLDMLRSIGADQVIDYSLEDFTKSGETYDVIFDVVGKSSFSGCISSLNKNGFYILANPKLSLYIRRLWTSMKSSKKVITGLVSYKTEDLIFFKELIEAEKIKSVIDRDYPLGKIAEAHRYVETGQKIGNVVITFEEYL</sequence>
<dbReference type="CDD" id="cd08267">
    <property type="entry name" value="MDR1"/>
    <property type="match status" value="1"/>
</dbReference>
<accession>A0A0F9DCC6</accession>
<dbReference type="PANTHER" id="PTHR44013">
    <property type="entry name" value="ZINC-TYPE ALCOHOL DEHYDROGENASE-LIKE PROTEIN C16A3.02C"/>
    <property type="match status" value="1"/>
</dbReference>
<dbReference type="SUPFAM" id="SSF50129">
    <property type="entry name" value="GroES-like"/>
    <property type="match status" value="1"/>
</dbReference>
<dbReference type="AlphaFoldDB" id="A0A0F9DCC6"/>
<feature type="domain" description="Enoyl reductase (ER)" evidence="1">
    <location>
        <begin position="10"/>
        <end position="321"/>
    </location>
</feature>